<evidence type="ECO:0000256" key="3">
    <source>
        <dbReference type="ARBA" id="ARBA00023235"/>
    </source>
</evidence>
<dbReference type="EMBL" id="LR899012">
    <property type="protein sequence ID" value="CAD7088444.1"/>
    <property type="molecule type" value="Genomic_DNA"/>
</dbReference>
<dbReference type="InterPro" id="IPR020094">
    <property type="entry name" value="TruA/RsuA/RluB/E/F_N"/>
</dbReference>
<feature type="region of interest" description="Disordered" evidence="4">
    <location>
        <begin position="1"/>
        <end position="22"/>
    </location>
</feature>
<proteinExistence type="inferred from homology"/>
<reference evidence="6 7" key="1">
    <citation type="submission" date="2020-11" db="EMBL/GenBank/DDBJ databases">
        <authorList>
            <person name="Wallbank WR R."/>
            <person name="Pardo Diaz C."/>
            <person name="Kozak K."/>
            <person name="Martin S."/>
            <person name="Jiggins C."/>
            <person name="Moest M."/>
            <person name="Warren A I."/>
            <person name="Generalovic N T."/>
            <person name="Byers J.R.P. K."/>
            <person name="Montejo-Kovacevich G."/>
            <person name="Yen C E."/>
        </authorList>
    </citation>
    <scope>NUCLEOTIDE SEQUENCE [LARGE SCALE GENOMIC DNA]</scope>
</reference>
<dbReference type="Pfam" id="PF01416">
    <property type="entry name" value="PseudoU_synth_1"/>
    <property type="match status" value="1"/>
</dbReference>
<dbReference type="GO" id="GO:0003723">
    <property type="term" value="F:RNA binding"/>
    <property type="evidence" value="ECO:0007669"/>
    <property type="project" value="InterPro"/>
</dbReference>
<dbReference type="GO" id="GO:0005737">
    <property type="term" value="C:cytoplasm"/>
    <property type="evidence" value="ECO:0007669"/>
    <property type="project" value="TreeGrafter"/>
</dbReference>
<protein>
    <recommendedName>
        <fullName evidence="5">Pseudouridine synthase I TruA alpha/beta domain-containing protein</fullName>
    </recommendedName>
</protein>
<dbReference type="PANTHER" id="PTHR11142">
    <property type="entry name" value="PSEUDOURIDYLATE SYNTHASE"/>
    <property type="match status" value="1"/>
</dbReference>
<dbReference type="InterPro" id="IPR020103">
    <property type="entry name" value="PsdUridine_synth_cat_dom_sf"/>
</dbReference>
<organism evidence="6 7">
    <name type="scientific">Hermetia illucens</name>
    <name type="common">Black soldier fly</name>
    <dbReference type="NCBI Taxonomy" id="343691"/>
    <lineage>
        <taxon>Eukaryota</taxon>
        <taxon>Metazoa</taxon>
        <taxon>Ecdysozoa</taxon>
        <taxon>Arthropoda</taxon>
        <taxon>Hexapoda</taxon>
        <taxon>Insecta</taxon>
        <taxon>Pterygota</taxon>
        <taxon>Neoptera</taxon>
        <taxon>Endopterygota</taxon>
        <taxon>Diptera</taxon>
        <taxon>Brachycera</taxon>
        <taxon>Stratiomyomorpha</taxon>
        <taxon>Stratiomyidae</taxon>
        <taxon>Hermetiinae</taxon>
        <taxon>Hermetia</taxon>
    </lineage>
</organism>
<dbReference type="SUPFAM" id="SSF55120">
    <property type="entry name" value="Pseudouridine synthase"/>
    <property type="match status" value="1"/>
</dbReference>
<dbReference type="OrthoDB" id="25767at2759"/>
<dbReference type="InterPro" id="IPR020097">
    <property type="entry name" value="PsdUridine_synth_TruA_a/b_dom"/>
</dbReference>
<keyword evidence="7" id="KW-1185">Reference proteome</keyword>
<evidence type="ECO:0000256" key="1">
    <source>
        <dbReference type="ARBA" id="ARBA00009375"/>
    </source>
</evidence>
<evidence type="ECO:0000256" key="4">
    <source>
        <dbReference type="SAM" id="MobiDB-lite"/>
    </source>
</evidence>
<evidence type="ECO:0000313" key="6">
    <source>
        <dbReference type="EMBL" id="CAD7088444.1"/>
    </source>
</evidence>
<dbReference type="AlphaFoldDB" id="A0A7R8UWM3"/>
<dbReference type="PANTHER" id="PTHR11142:SF5">
    <property type="entry name" value="TRNA PSEUDOURIDINE(38_39) SYNTHASE"/>
    <property type="match status" value="1"/>
</dbReference>
<dbReference type="GO" id="GO:0009982">
    <property type="term" value="F:pseudouridine synthase activity"/>
    <property type="evidence" value="ECO:0007669"/>
    <property type="project" value="InterPro"/>
</dbReference>
<dbReference type="GO" id="GO:0031119">
    <property type="term" value="P:tRNA pseudouridine synthesis"/>
    <property type="evidence" value="ECO:0007669"/>
    <property type="project" value="TreeGrafter"/>
</dbReference>
<keyword evidence="3" id="KW-0413">Isomerase</keyword>
<evidence type="ECO:0000313" key="7">
    <source>
        <dbReference type="Proteomes" id="UP000594454"/>
    </source>
</evidence>
<dbReference type="NCBIfam" id="TIGR00071">
    <property type="entry name" value="hisT_truA"/>
    <property type="match status" value="1"/>
</dbReference>
<dbReference type="Gene3D" id="3.30.70.580">
    <property type="entry name" value="Pseudouridine synthase I, catalytic domain, N-terminal subdomain"/>
    <property type="match status" value="1"/>
</dbReference>
<name>A0A7R8UWM3_HERIL</name>
<dbReference type="GO" id="GO:0005634">
    <property type="term" value="C:nucleus"/>
    <property type="evidence" value="ECO:0007669"/>
    <property type="project" value="TreeGrafter"/>
</dbReference>
<dbReference type="OMA" id="YFGWEYN"/>
<sequence>MSTKEFSVNRKPKVTSREQLDGMSREELVEKIIQLEAHNTQLKNLLQKKLNGDSSSQDHKEGKKRSFDFSKSFKRHLLLKFLYFGWNYQGYAQQEDTNETIEYHLFNALQKTCLIESRETSNYNRCGRTDKGVSAFGQVISIDLRSKFPELEQMVPANIDNEIDYCSILNRVLPKNIRCIAWMPLRNKLFSARFDCSQRTYRYFFPEGNLDIAKMKKACEALIGTHDFRNLCKMDVNNGVTNFTRKVISADIHKSCTENTEKGYDMYYLEIVGHAFLWHQIRCIMAVLVLIGQGNEDPSIITELLDVERNSCKPQYTLASPLPLNLYSSEFKEKSSQTLIEGSESEEEKLHINEVDITEWQFSEDNLKKLVDDLQQNWSHYSIKATMVREILNDLQSVYSEKFSRELPECQANILQEGVRQKVYQKLLTRKRCESLEQRIDHYVKKQRIFEANNSDGNKAIV</sequence>
<dbReference type="InterPro" id="IPR001406">
    <property type="entry name" value="PsdUridine_synth_TruA"/>
</dbReference>
<dbReference type="InParanoid" id="A0A7R8UWM3"/>
<comment type="similarity">
    <text evidence="1">Belongs to the tRNA pseudouridine synthase TruA family.</text>
</comment>
<dbReference type="FunFam" id="3.30.70.580:FF:000007">
    <property type="entry name" value="tRNA pseudouridine synthase"/>
    <property type="match status" value="1"/>
</dbReference>
<evidence type="ECO:0000259" key="5">
    <source>
        <dbReference type="Pfam" id="PF01416"/>
    </source>
</evidence>
<dbReference type="GO" id="GO:1990481">
    <property type="term" value="P:mRNA pseudouridine synthesis"/>
    <property type="evidence" value="ECO:0007669"/>
    <property type="project" value="TreeGrafter"/>
</dbReference>
<evidence type="ECO:0000256" key="2">
    <source>
        <dbReference type="ARBA" id="ARBA00022694"/>
    </source>
</evidence>
<dbReference type="CDD" id="cd02569">
    <property type="entry name" value="PseudoU_synth_ScPus3"/>
    <property type="match status" value="1"/>
</dbReference>
<feature type="domain" description="Pseudouridine synthase I TruA alpha/beta" evidence="5">
    <location>
        <begin position="218"/>
        <end position="331"/>
    </location>
</feature>
<dbReference type="InterPro" id="IPR020095">
    <property type="entry name" value="PsdUridine_synth_TruA_C"/>
</dbReference>
<keyword evidence="2" id="KW-0819">tRNA processing</keyword>
<accession>A0A7R8UWM3</accession>
<dbReference type="HAMAP" id="MF_00171">
    <property type="entry name" value="TruA"/>
    <property type="match status" value="1"/>
</dbReference>
<gene>
    <name evidence="6" type="ORF">HERILL_LOCUS11067</name>
</gene>
<dbReference type="Proteomes" id="UP000594454">
    <property type="component" value="Chromosome 4"/>
</dbReference>
<dbReference type="FunCoup" id="A0A7R8UWM3">
    <property type="interactions" value="2045"/>
</dbReference>
<dbReference type="Gene3D" id="3.30.70.660">
    <property type="entry name" value="Pseudouridine synthase I, catalytic domain, C-terminal subdomain"/>
    <property type="match status" value="1"/>
</dbReference>
<dbReference type="InterPro" id="IPR041707">
    <property type="entry name" value="Pus3-like"/>
</dbReference>